<name>A0ABV5ZI77_9BACT</name>
<dbReference type="Pfam" id="PF00295">
    <property type="entry name" value="Glyco_hydro_28"/>
    <property type="match status" value="1"/>
</dbReference>
<dbReference type="EC" id="3.2.1.-" evidence="6"/>
<dbReference type="InterPro" id="IPR011050">
    <property type="entry name" value="Pectin_lyase_fold/virulence"/>
</dbReference>
<keyword evidence="2 4" id="KW-0378">Hydrolase</keyword>
<evidence type="ECO:0000256" key="3">
    <source>
        <dbReference type="ARBA" id="ARBA00023295"/>
    </source>
</evidence>
<dbReference type="GO" id="GO:0016798">
    <property type="term" value="F:hydrolase activity, acting on glycosyl bonds"/>
    <property type="evidence" value="ECO:0007669"/>
    <property type="project" value="UniProtKB-KW"/>
</dbReference>
<dbReference type="PANTHER" id="PTHR31339:SF9">
    <property type="entry name" value="PLASMIN AND FIBRONECTIN-BINDING PROTEIN A"/>
    <property type="match status" value="1"/>
</dbReference>
<dbReference type="InterPro" id="IPR012334">
    <property type="entry name" value="Pectin_lyas_fold"/>
</dbReference>
<dbReference type="InterPro" id="IPR000743">
    <property type="entry name" value="Glyco_hydro_28"/>
</dbReference>
<dbReference type="Proteomes" id="UP001589688">
    <property type="component" value="Unassembled WGS sequence"/>
</dbReference>
<organism evidence="6 7">
    <name type="scientific">Hallella seregens ATCC 51272</name>
    <dbReference type="NCBI Taxonomy" id="1336250"/>
    <lineage>
        <taxon>Bacteria</taxon>
        <taxon>Pseudomonadati</taxon>
        <taxon>Bacteroidota</taxon>
        <taxon>Bacteroidia</taxon>
        <taxon>Bacteroidales</taxon>
        <taxon>Prevotellaceae</taxon>
        <taxon>Hallella</taxon>
    </lineage>
</organism>
<dbReference type="Gene3D" id="2.160.20.10">
    <property type="entry name" value="Single-stranded right-handed beta-helix, Pectin lyase-like"/>
    <property type="match status" value="1"/>
</dbReference>
<dbReference type="InterPro" id="IPR051801">
    <property type="entry name" value="GH28_Enzymes"/>
</dbReference>
<dbReference type="PANTHER" id="PTHR31339">
    <property type="entry name" value="PECTIN LYASE-RELATED"/>
    <property type="match status" value="1"/>
</dbReference>
<reference evidence="6 7" key="1">
    <citation type="submission" date="2024-09" db="EMBL/GenBank/DDBJ databases">
        <authorList>
            <person name="Sun Q."/>
            <person name="Mori K."/>
        </authorList>
    </citation>
    <scope>NUCLEOTIDE SEQUENCE [LARGE SCALE GENOMIC DNA]</scope>
    <source>
        <strain evidence="6 7">ATCC 51272</strain>
    </source>
</reference>
<evidence type="ECO:0000256" key="4">
    <source>
        <dbReference type="RuleBase" id="RU361169"/>
    </source>
</evidence>
<comment type="caution">
    <text evidence="6">The sequence shown here is derived from an EMBL/GenBank/DDBJ whole genome shotgun (WGS) entry which is preliminary data.</text>
</comment>
<evidence type="ECO:0000256" key="1">
    <source>
        <dbReference type="ARBA" id="ARBA00008834"/>
    </source>
</evidence>
<accession>A0ABV5ZI77</accession>
<sequence>MKQILLGALMLLACLGAEARQKPQLWPDGTPIDAWFDDTTAVDVATLGRRYVVTDYGCRPDTLRVQTRALQAVIDRAAREGGGVVVVPRGTFVSGSLYFRQGTHLLVEEGGCLKGSSRIEDFDLKQTRIEGETCRYYTALVNADSIDGFVMAGPGTIDGNGYHYWRQFWLRREWNRQCTNKDEQRPRLVYISRCKNVTVQQLRLQNSPFWTNHLYKCERVKYLGCHIYSPTEGVKGPSTDAIDIDVCRDVLVNGCYMSVNDDAIALKGGKGTYADKNPDNGANRNIIVQNCRYGTVHGCMTLGSESIENRNIILRNIEAGSVSRVLWLKMRPDTPQHYEYVTVENVTGQTKSFLVVRPWTQFYKREERADMPLSRCNNITLRNVNMACRNFFDVGTSDKYALRDFTFDRVTVTDEARAFSPTLIPGTVVRGLTVNGERLPDTPAAAAKTLKNPKNTKR</sequence>
<protein>
    <submittedName>
        <fullName evidence="6">Glycoside hydrolase family 28 protein</fullName>
        <ecNumber evidence="6">3.2.1.-</ecNumber>
    </submittedName>
</protein>
<comment type="similarity">
    <text evidence="1 4">Belongs to the glycosyl hydrolase 28 family.</text>
</comment>
<feature type="signal peptide" evidence="5">
    <location>
        <begin position="1"/>
        <end position="19"/>
    </location>
</feature>
<evidence type="ECO:0000256" key="5">
    <source>
        <dbReference type="SAM" id="SignalP"/>
    </source>
</evidence>
<keyword evidence="7" id="KW-1185">Reference proteome</keyword>
<dbReference type="EMBL" id="JBHLZF010000001">
    <property type="protein sequence ID" value="MFB9897074.1"/>
    <property type="molecule type" value="Genomic_DNA"/>
</dbReference>
<evidence type="ECO:0000313" key="6">
    <source>
        <dbReference type="EMBL" id="MFB9897074.1"/>
    </source>
</evidence>
<keyword evidence="5" id="KW-0732">Signal</keyword>
<proteinExistence type="inferred from homology"/>
<keyword evidence="3 4" id="KW-0326">Glycosidase</keyword>
<dbReference type="SUPFAM" id="SSF51126">
    <property type="entry name" value="Pectin lyase-like"/>
    <property type="match status" value="1"/>
</dbReference>
<gene>
    <name evidence="6" type="ORF">ACFFK8_04400</name>
</gene>
<feature type="chain" id="PRO_5045769248" evidence="5">
    <location>
        <begin position="20"/>
        <end position="458"/>
    </location>
</feature>
<dbReference type="RefSeq" id="WP_390182855.1">
    <property type="nucleotide sequence ID" value="NZ_JBHLZF010000001.1"/>
</dbReference>
<evidence type="ECO:0000256" key="2">
    <source>
        <dbReference type="ARBA" id="ARBA00022801"/>
    </source>
</evidence>
<evidence type="ECO:0000313" key="7">
    <source>
        <dbReference type="Proteomes" id="UP001589688"/>
    </source>
</evidence>